<gene>
    <name evidence="2" type="ORF">DM02DRAFT_677103</name>
</gene>
<protein>
    <submittedName>
        <fullName evidence="2">Uncharacterized protein</fullName>
    </submittedName>
</protein>
<evidence type="ECO:0000313" key="3">
    <source>
        <dbReference type="Proteomes" id="UP000244855"/>
    </source>
</evidence>
<organism evidence="2 3">
    <name type="scientific">Periconia macrospinosa</name>
    <dbReference type="NCBI Taxonomy" id="97972"/>
    <lineage>
        <taxon>Eukaryota</taxon>
        <taxon>Fungi</taxon>
        <taxon>Dikarya</taxon>
        <taxon>Ascomycota</taxon>
        <taxon>Pezizomycotina</taxon>
        <taxon>Dothideomycetes</taxon>
        <taxon>Pleosporomycetidae</taxon>
        <taxon>Pleosporales</taxon>
        <taxon>Massarineae</taxon>
        <taxon>Periconiaceae</taxon>
        <taxon>Periconia</taxon>
    </lineage>
</organism>
<evidence type="ECO:0000313" key="2">
    <source>
        <dbReference type="EMBL" id="PVH93038.1"/>
    </source>
</evidence>
<proteinExistence type="predicted"/>
<feature type="compositionally biased region" description="Basic and acidic residues" evidence="1">
    <location>
        <begin position="20"/>
        <end position="32"/>
    </location>
</feature>
<reference evidence="2 3" key="1">
    <citation type="journal article" date="2018" name="Sci. Rep.">
        <title>Comparative genomics provides insights into the lifestyle and reveals functional heterogeneity of dark septate endophytic fungi.</title>
        <authorList>
            <person name="Knapp D.G."/>
            <person name="Nemeth J.B."/>
            <person name="Barry K."/>
            <person name="Hainaut M."/>
            <person name="Henrissat B."/>
            <person name="Johnson J."/>
            <person name="Kuo A."/>
            <person name="Lim J.H.P."/>
            <person name="Lipzen A."/>
            <person name="Nolan M."/>
            <person name="Ohm R.A."/>
            <person name="Tamas L."/>
            <person name="Grigoriev I.V."/>
            <person name="Spatafora J.W."/>
            <person name="Nagy L.G."/>
            <person name="Kovacs G.M."/>
        </authorList>
    </citation>
    <scope>NUCLEOTIDE SEQUENCE [LARGE SCALE GENOMIC DNA]</scope>
    <source>
        <strain evidence="2 3">DSE2036</strain>
    </source>
</reference>
<sequence length="260" mass="29034">MSALATSIPKKRGPPPKYASAEEKKAANAERRRAQRKGNAASGAEQQRSKLKHIKPKAQGGPYSFGQLQYILSQAGHPRLQVEQILFGLVPKIQHNMGTRTSKISYRHLPITNNETITNAGGLGEAERGYIETISDDISGDDRRRDITTKNTIIDGETKQINKLVDRVVDQLVRHHGYCEHCHQQSQEEHAEDHENHTSLEEYLAGAREAVDYPDALRSRTMTAHESNFASQISGASRRYLYCGIDKDDISLVHICPQGQ</sequence>
<keyword evidence="3" id="KW-1185">Reference proteome</keyword>
<dbReference type="Proteomes" id="UP000244855">
    <property type="component" value="Unassembled WGS sequence"/>
</dbReference>
<dbReference type="STRING" id="97972.A0A2V1D4U2"/>
<dbReference type="AlphaFoldDB" id="A0A2V1D4U2"/>
<dbReference type="EMBL" id="KZ805621">
    <property type="protein sequence ID" value="PVH93038.1"/>
    <property type="molecule type" value="Genomic_DNA"/>
</dbReference>
<feature type="region of interest" description="Disordered" evidence="1">
    <location>
        <begin position="1"/>
        <end position="59"/>
    </location>
</feature>
<evidence type="ECO:0000256" key="1">
    <source>
        <dbReference type="SAM" id="MobiDB-lite"/>
    </source>
</evidence>
<accession>A0A2V1D4U2</accession>
<name>A0A2V1D4U2_9PLEO</name>